<dbReference type="EMBL" id="LAZR01053918">
    <property type="protein sequence ID" value="KKK79680.1"/>
    <property type="molecule type" value="Genomic_DNA"/>
</dbReference>
<gene>
    <name evidence="1" type="ORF">LCGC14_2831070</name>
</gene>
<organism evidence="1">
    <name type="scientific">marine sediment metagenome</name>
    <dbReference type="NCBI Taxonomy" id="412755"/>
    <lineage>
        <taxon>unclassified sequences</taxon>
        <taxon>metagenomes</taxon>
        <taxon>ecological metagenomes</taxon>
    </lineage>
</organism>
<reference evidence="1" key="1">
    <citation type="journal article" date="2015" name="Nature">
        <title>Complex archaea that bridge the gap between prokaryotes and eukaryotes.</title>
        <authorList>
            <person name="Spang A."/>
            <person name="Saw J.H."/>
            <person name="Jorgensen S.L."/>
            <person name="Zaremba-Niedzwiedzka K."/>
            <person name="Martijn J."/>
            <person name="Lind A.E."/>
            <person name="van Eijk R."/>
            <person name="Schleper C."/>
            <person name="Guy L."/>
            <person name="Ettema T.J."/>
        </authorList>
    </citation>
    <scope>NUCLEOTIDE SEQUENCE</scope>
</reference>
<protein>
    <submittedName>
        <fullName evidence="1">Uncharacterized protein</fullName>
    </submittedName>
</protein>
<sequence>MVAFTLTALKAEIDNDPQTIGYKNPDTTWKSDGVIADLINDPANGASIFRKNVPMDDVFAEIDWVVDWLNLTGQRNVVIDKQQAFQLITSTAVLDANSVRIRDAFTEIFVGTAGGTLARLNVLTQKAGNWAEVLWGDGARVSLGQVARAANV</sequence>
<evidence type="ECO:0000313" key="1">
    <source>
        <dbReference type="EMBL" id="KKK79680.1"/>
    </source>
</evidence>
<dbReference type="AlphaFoldDB" id="A0A0F8Z0S9"/>
<accession>A0A0F8Z0S9</accession>
<proteinExistence type="predicted"/>
<name>A0A0F8Z0S9_9ZZZZ</name>
<comment type="caution">
    <text evidence="1">The sequence shown here is derived from an EMBL/GenBank/DDBJ whole genome shotgun (WGS) entry which is preliminary data.</text>
</comment>